<comment type="caution">
    <text evidence="4">The sequence shown here is derived from an EMBL/GenBank/DDBJ whole genome shotgun (WGS) entry which is preliminary data.</text>
</comment>
<gene>
    <name evidence="4" type="ORF">A8806_116140</name>
</gene>
<feature type="domain" description="DUF4367" evidence="3">
    <location>
        <begin position="227"/>
        <end position="337"/>
    </location>
</feature>
<name>A0A2Y9BMA4_9FIRM</name>
<accession>A0A2Y9BMA4</accession>
<keyword evidence="2" id="KW-0812">Transmembrane</keyword>
<evidence type="ECO:0000256" key="2">
    <source>
        <dbReference type="SAM" id="Phobius"/>
    </source>
</evidence>
<evidence type="ECO:0000313" key="5">
    <source>
        <dbReference type="Proteomes" id="UP000245845"/>
    </source>
</evidence>
<evidence type="ECO:0000259" key="3">
    <source>
        <dbReference type="Pfam" id="PF14285"/>
    </source>
</evidence>
<dbReference type="Proteomes" id="UP000245845">
    <property type="component" value="Unassembled WGS sequence"/>
</dbReference>
<keyword evidence="2" id="KW-0472">Membrane</keyword>
<dbReference type="RefSeq" id="WP_109733344.1">
    <property type="nucleotide sequence ID" value="NZ_BAAACK010000022.1"/>
</dbReference>
<dbReference type="OrthoDB" id="2068504at2"/>
<proteinExistence type="predicted"/>
<reference evidence="4 5" key="1">
    <citation type="submission" date="2018-05" db="EMBL/GenBank/DDBJ databases">
        <title>The Hungate 1000. A catalogue of reference genomes from the rumen microbiome.</title>
        <authorList>
            <person name="Kelly W."/>
        </authorList>
    </citation>
    <scope>NUCLEOTIDE SEQUENCE [LARGE SCALE GENOMIC DNA]</scope>
    <source>
        <strain evidence="4 5">NLAE-zl-C242</strain>
    </source>
</reference>
<evidence type="ECO:0000256" key="1">
    <source>
        <dbReference type="SAM" id="MobiDB-lite"/>
    </source>
</evidence>
<keyword evidence="5" id="KW-1185">Reference proteome</keyword>
<dbReference type="Pfam" id="PF14285">
    <property type="entry name" value="DUF4367"/>
    <property type="match status" value="1"/>
</dbReference>
<feature type="region of interest" description="Disordered" evidence="1">
    <location>
        <begin position="125"/>
        <end position="146"/>
    </location>
</feature>
<dbReference type="InterPro" id="IPR025377">
    <property type="entry name" value="DUF4367"/>
</dbReference>
<keyword evidence="2" id="KW-1133">Transmembrane helix</keyword>
<feature type="compositionally biased region" description="Basic and acidic residues" evidence="1">
    <location>
        <begin position="125"/>
        <end position="144"/>
    </location>
</feature>
<dbReference type="EMBL" id="QGDL01000016">
    <property type="protein sequence ID" value="PWJ22963.1"/>
    <property type="molecule type" value="Genomic_DNA"/>
</dbReference>
<protein>
    <submittedName>
        <fullName evidence="4">Uncharacterized protein DUF4367</fullName>
    </submittedName>
</protein>
<evidence type="ECO:0000313" key="4">
    <source>
        <dbReference type="EMBL" id="PWJ22963.1"/>
    </source>
</evidence>
<feature type="transmembrane region" description="Helical" evidence="2">
    <location>
        <begin position="155"/>
        <end position="174"/>
    </location>
</feature>
<dbReference type="AlphaFoldDB" id="A0A2Y9BMA4"/>
<sequence length="341" mass="39515">MEQNKKLSLKEEVEREARKIEEEIENNPDLDDIKVSDKMEESLLAKIRAYEKKCASEHENKNVRMEGAAEELSEELAPNFAARTNEDNVVHLSAEDMEALRLGRELMKKKSKEEELFEVHTEYHKHLNSDNKGKEGKTDKGEKAKRIHMPRRRKFVVSLAAVMVLVLAVGMTSVGSKSYLKVLWEKMHGGQAMEVTNVEDMVTQNSKDGDEVTAYREIREQLKIMPIRLGYKPENMKLENISIDTEQRRAFLFYDYNGEIIRYGIYENNSDSSLGQKEEDTLTDTIEIEALDQTIVIEEYAKKNSKRYLVNFTKEGVHYQLKGVMEKEEFIKIVKNLINLN</sequence>
<organism evidence="4 5">
    <name type="scientific">Faecalicatena orotica</name>
    <dbReference type="NCBI Taxonomy" id="1544"/>
    <lineage>
        <taxon>Bacteria</taxon>
        <taxon>Bacillati</taxon>
        <taxon>Bacillota</taxon>
        <taxon>Clostridia</taxon>
        <taxon>Lachnospirales</taxon>
        <taxon>Lachnospiraceae</taxon>
        <taxon>Faecalicatena</taxon>
    </lineage>
</organism>